<dbReference type="CDD" id="cd12411">
    <property type="entry name" value="RRM_ist3_like"/>
    <property type="match status" value="1"/>
</dbReference>
<dbReference type="PANTHER" id="PTHR45880">
    <property type="entry name" value="RNA-BINDING MOTIF PROTEIN, X-LINKED 2"/>
    <property type="match status" value="1"/>
</dbReference>
<evidence type="ECO:0000313" key="5">
    <source>
        <dbReference type="EMBL" id="KAL5106198.1"/>
    </source>
</evidence>
<dbReference type="SUPFAM" id="SSF54928">
    <property type="entry name" value="RNA-binding domain, RBD"/>
    <property type="match status" value="1"/>
</dbReference>
<dbReference type="Gene3D" id="3.30.70.330">
    <property type="match status" value="1"/>
</dbReference>
<dbReference type="InterPro" id="IPR012677">
    <property type="entry name" value="Nucleotide-bd_a/b_plait_sf"/>
</dbReference>
<dbReference type="InterPro" id="IPR051847">
    <property type="entry name" value="RNA_proc/Spliceosome_comp"/>
</dbReference>
<name>A0ABR4Q9G3_9CEST</name>
<keyword evidence="1 2" id="KW-0694">RNA-binding</keyword>
<keyword evidence="6" id="KW-1185">Reference proteome</keyword>
<proteinExistence type="predicted"/>
<comment type="caution">
    <text evidence="5">The sequence shown here is derived from an EMBL/GenBank/DDBJ whole genome shotgun (WGS) entry which is preliminary data.</text>
</comment>
<dbReference type="PROSITE" id="PS50102">
    <property type="entry name" value="RRM"/>
    <property type="match status" value="1"/>
</dbReference>
<dbReference type="InterPro" id="IPR000504">
    <property type="entry name" value="RRM_dom"/>
</dbReference>
<evidence type="ECO:0000256" key="1">
    <source>
        <dbReference type="ARBA" id="ARBA00022884"/>
    </source>
</evidence>
<feature type="region of interest" description="Disordered" evidence="3">
    <location>
        <begin position="214"/>
        <end position="240"/>
    </location>
</feature>
<feature type="compositionally biased region" description="Polar residues" evidence="3">
    <location>
        <begin position="215"/>
        <end position="232"/>
    </location>
</feature>
<sequence length="330" mass="36656">MQSNFQIRVFRLQAVLINFVLAHVPQIGVLWSCGGFSKLSNLWLLHTMNPITQTRNQNAMNERELHLGYTGTESSWHRQYRDSAWIFVGGLSYDLTEGDVICVFSQYGEIANINLVRDRDTGRSKGFAFVCYENQKSTVLATDNLNGIKLAGRVIRVDHVEKYRVPTVGVSKVGRQDASQVPASAGGELPSVTDYVREHGCGPEAMRRILELQKVNKTSQESSRSGVSQMDRSPSPPRGFHLGLLPSRHHAKDKAHPCPGNDALIASILQLTKDLLVSLSQPMPSLRGTDWDHTEETFPYLDREADALLAPLRAIPGIARALKALLTDEN</sequence>
<feature type="domain" description="RRM" evidence="4">
    <location>
        <begin position="84"/>
        <end position="162"/>
    </location>
</feature>
<dbReference type="EMBL" id="JAKROA010000006">
    <property type="protein sequence ID" value="KAL5106198.1"/>
    <property type="molecule type" value="Genomic_DNA"/>
</dbReference>
<dbReference type="Pfam" id="PF00076">
    <property type="entry name" value="RRM_1"/>
    <property type="match status" value="1"/>
</dbReference>
<evidence type="ECO:0000256" key="3">
    <source>
        <dbReference type="SAM" id="MobiDB-lite"/>
    </source>
</evidence>
<accession>A0ABR4Q9G3</accession>
<dbReference type="InterPro" id="IPR035979">
    <property type="entry name" value="RBD_domain_sf"/>
</dbReference>
<dbReference type="InterPro" id="IPR045844">
    <property type="entry name" value="RRM_Ist3-like"/>
</dbReference>
<dbReference type="Proteomes" id="UP001651158">
    <property type="component" value="Unassembled WGS sequence"/>
</dbReference>
<evidence type="ECO:0000313" key="6">
    <source>
        <dbReference type="Proteomes" id="UP001651158"/>
    </source>
</evidence>
<evidence type="ECO:0000259" key="4">
    <source>
        <dbReference type="PROSITE" id="PS50102"/>
    </source>
</evidence>
<dbReference type="PANTHER" id="PTHR45880:SF1">
    <property type="entry name" value="RNA-BINDING MOTIF PROTEIN, X-LINKED 2"/>
    <property type="match status" value="1"/>
</dbReference>
<gene>
    <name evidence="5" type="ORF">TcWFU_004840</name>
</gene>
<protein>
    <submittedName>
        <fullName evidence="5">RNA-binding motif protein X-linked 2</fullName>
    </submittedName>
</protein>
<dbReference type="SMART" id="SM00360">
    <property type="entry name" value="RRM"/>
    <property type="match status" value="1"/>
</dbReference>
<organism evidence="5 6">
    <name type="scientific">Taenia crassiceps</name>
    <dbReference type="NCBI Taxonomy" id="6207"/>
    <lineage>
        <taxon>Eukaryota</taxon>
        <taxon>Metazoa</taxon>
        <taxon>Spiralia</taxon>
        <taxon>Lophotrochozoa</taxon>
        <taxon>Platyhelminthes</taxon>
        <taxon>Cestoda</taxon>
        <taxon>Eucestoda</taxon>
        <taxon>Cyclophyllidea</taxon>
        <taxon>Taeniidae</taxon>
        <taxon>Taenia</taxon>
    </lineage>
</organism>
<reference evidence="5 6" key="1">
    <citation type="journal article" date="2022" name="Front. Cell. Infect. Microbiol.">
        <title>The Genomes of Two Strains of Taenia crassiceps the Animal Model for the Study of Human Cysticercosis.</title>
        <authorList>
            <person name="Bobes R.J."/>
            <person name="Estrada K."/>
            <person name="Rios-Valencia D.G."/>
            <person name="Calderon-Gallegos A."/>
            <person name="de la Torre P."/>
            <person name="Carrero J.C."/>
            <person name="Sanchez-Flores A."/>
            <person name="Laclette J.P."/>
        </authorList>
    </citation>
    <scope>NUCLEOTIDE SEQUENCE [LARGE SCALE GENOMIC DNA]</scope>
    <source>
        <strain evidence="5">WFUcys</strain>
    </source>
</reference>
<evidence type="ECO:0000256" key="2">
    <source>
        <dbReference type="PROSITE-ProRule" id="PRU00176"/>
    </source>
</evidence>